<dbReference type="InterPro" id="IPR045584">
    <property type="entry name" value="Pilin-like"/>
</dbReference>
<evidence type="ECO:0000313" key="3">
    <source>
        <dbReference type="Proteomes" id="UP000176568"/>
    </source>
</evidence>
<dbReference type="Proteomes" id="UP000176568">
    <property type="component" value="Unassembled WGS sequence"/>
</dbReference>
<evidence type="ECO:0008006" key="4">
    <source>
        <dbReference type="Google" id="ProtNLM"/>
    </source>
</evidence>
<dbReference type="NCBIfam" id="TIGR02532">
    <property type="entry name" value="IV_pilin_GFxxxE"/>
    <property type="match status" value="1"/>
</dbReference>
<evidence type="ECO:0000313" key="2">
    <source>
        <dbReference type="EMBL" id="OGC88442.1"/>
    </source>
</evidence>
<dbReference type="AlphaFoldDB" id="A0A1F4Y3C1"/>
<dbReference type="SUPFAM" id="SSF54523">
    <property type="entry name" value="Pili subunits"/>
    <property type="match status" value="1"/>
</dbReference>
<dbReference type="Gene3D" id="3.30.700.10">
    <property type="entry name" value="Glycoprotein, Type 4 Pilin"/>
    <property type="match status" value="1"/>
</dbReference>
<reference evidence="2 3" key="1">
    <citation type="journal article" date="2016" name="Nat. Commun.">
        <title>Thousands of microbial genomes shed light on interconnected biogeochemical processes in an aquifer system.</title>
        <authorList>
            <person name="Anantharaman K."/>
            <person name="Brown C.T."/>
            <person name="Hug L.A."/>
            <person name="Sharon I."/>
            <person name="Castelle C.J."/>
            <person name="Probst A.J."/>
            <person name="Thomas B.C."/>
            <person name="Singh A."/>
            <person name="Wilkins M.J."/>
            <person name="Karaoz U."/>
            <person name="Brodie E.L."/>
            <person name="Williams K.H."/>
            <person name="Hubbard S.S."/>
            <person name="Banfield J.F."/>
        </authorList>
    </citation>
    <scope>NUCLEOTIDE SEQUENCE [LARGE SCALE GENOMIC DNA]</scope>
</reference>
<evidence type="ECO:0000256" key="1">
    <source>
        <dbReference type="SAM" id="Phobius"/>
    </source>
</evidence>
<name>A0A1F4Y3C1_9BACT</name>
<accession>A0A1F4Y3C1</accession>
<protein>
    <recommendedName>
        <fullName evidence="4">Type II secretion system protein GspG C-terminal domain-containing protein</fullName>
    </recommendedName>
</protein>
<comment type="caution">
    <text evidence="2">The sequence shown here is derived from an EMBL/GenBank/DDBJ whole genome shotgun (WGS) entry which is preliminary data.</text>
</comment>
<dbReference type="Pfam" id="PF07963">
    <property type="entry name" value="N_methyl"/>
    <property type="match status" value="1"/>
</dbReference>
<dbReference type="PANTHER" id="PTHR30093">
    <property type="entry name" value="GENERAL SECRETION PATHWAY PROTEIN G"/>
    <property type="match status" value="1"/>
</dbReference>
<organism evidence="2 3">
    <name type="scientific">Candidatus Adlerbacteria bacterium RIFOXYC1_FULL_48_26</name>
    <dbReference type="NCBI Taxonomy" id="1797247"/>
    <lineage>
        <taxon>Bacteria</taxon>
        <taxon>Candidatus Adleribacteriota</taxon>
    </lineage>
</organism>
<dbReference type="EMBL" id="MEXB01000008">
    <property type="protein sequence ID" value="OGC88442.1"/>
    <property type="molecule type" value="Genomic_DNA"/>
</dbReference>
<keyword evidence="1" id="KW-0472">Membrane</keyword>
<keyword evidence="1" id="KW-0812">Transmembrane</keyword>
<dbReference type="InterPro" id="IPR012902">
    <property type="entry name" value="N_methyl_site"/>
</dbReference>
<gene>
    <name evidence="2" type="ORF">A2419_01715</name>
</gene>
<dbReference type="STRING" id="1797247.A2419_01715"/>
<dbReference type="PROSITE" id="PS00409">
    <property type="entry name" value="PROKAR_NTER_METHYL"/>
    <property type="match status" value="1"/>
</dbReference>
<proteinExistence type="predicted"/>
<sequence>MKRGFTLIELLVVIAIIGVLAGIVFVALSNTRTNALDTRRKAEISQIGQFLKSSCFTPTTGVGDYDLHPIIEELRTKYPQYASQIPNIKDPSTGSDSVSNYRYVVTATGCAIYTNFQDNDEPVTLPSIAAPTPGGGTGVFQAPTAGWNGSTKYFQVSN</sequence>
<feature type="transmembrane region" description="Helical" evidence="1">
    <location>
        <begin position="7"/>
        <end position="28"/>
    </location>
</feature>
<keyword evidence="1" id="KW-1133">Transmembrane helix</keyword>